<evidence type="ECO:0000256" key="1">
    <source>
        <dbReference type="ARBA" id="ARBA00004651"/>
    </source>
</evidence>
<dbReference type="EMBL" id="JACYGY010000001">
    <property type="protein sequence ID" value="MBE9463448.1"/>
    <property type="molecule type" value="Genomic_DNA"/>
</dbReference>
<reference evidence="9" key="1">
    <citation type="submission" date="2023-07" db="EMBL/GenBank/DDBJ databases">
        <title>Dyadobacter sp. nov 'subterranea' isolated from contaminted grondwater.</title>
        <authorList>
            <person name="Szabo I."/>
            <person name="Al-Omari J."/>
            <person name="Szerdahelyi S.G."/>
            <person name="Rado J."/>
        </authorList>
    </citation>
    <scope>NUCLEOTIDE SEQUENCE [LARGE SCALE GENOMIC DNA]</scope>
    <source>
        <strain evidence="9">UP-52</strain>
    </source>
</reference>
<keyword evidence="5" id="KW-1133">Transmembrane helix</keyword>
<evidence type="ECO:0000256" key="3">
    <source>
        <dbReference type="ARBA" id="ARBA00022475"/>
    </source>
</evidence>
<protein>
    <submittedName>
        <fullName evidence="8">DUF421 domain-containing protein</fullName>
    </submittedName>
</protein>
<dbReference type="PANTHER" id="PTHR34582:SF6">
    <property type="entry name" value="UPF0702 TRANSMEMBRANE PROTEIN YCAP"/>
    <property type="match status" value="1"/>
</dbReference>
<comment type="subcellular location">
    <subcellularLocation>
        <location evidence="1">Cell membrane</location>
        <topology evidence="1">Multi-pass membrane protein</topology>
    </subcellularLocation>
</comment>
<feature type="domain" description="YetF C-terminal" evidence="7">
    <location>
        <begin position="98"/>
        <end position="173"/>
    </location>
</feature>
<evidence type="ECO:0000313" key="9">
    <source>
        <dbReference type="Proteomes" id="UP000634134"/>
    </source>
</evidence>
<dbReference type="Proteomes" id="UP000634134">
    <property type="component" value="Unassembled WGS sequence"/>
</dbReference>
<name>A0ABR9WD98_9BACT</name>
<dbReference type="Gene3D" id="3.30.240.20">
    <property type="entry name" value="bsu07140 like domains"/>
    <property type="match status" value="1"/>
</dbReference>
<comment type="similarity">
    <text evidence="2">Belongs to the UPF0702 family.</text>
</comment>
<proteinExistence type="inferred from homology"/>
<evidence type="ECO:0000313" key="8">
    <source>
        <dbReference type="EMBL" id="MBE9463448.1"/>
    </source>
</evidence>
<evidence type="ECO:0000259" key="7">
    <source>
        <dbReference type="Pfam" id="PF04239"/>
    </source>
</evidence>
<evidence type="ECO:0000256" key="5">
    <source>
        <dbReference type="ARBA" id="ARBA00022989"/>
    </source>
</evidence>
<dbReference type="PANTHER" id="PTHR34582">
    <property type="entry name" value="UPF0702 TRANSMEMBRANE PROTEIN YCAP"/>
    <property type="match status" value="1"/>
</dbReference>
<evidence type="ECO:0000256" key="2">
    <source>
        <dbReference type="ARBA" id="ARBA00006448"/>
    </source>
</evidence>
<gene>
    <name evidence="8" type="ORF">IEE83_16295</name>
</gene>
<dbReference type="InterPro" id="IPR007353">
    <property type="entry name" value="DUF421"/>
</dbReference>
<evidence type="ECO:0000256" key="4">
    <source>
        <dbReference type="ARBA" id="ARBA00022692"/>
    </source>
</evidence>
<dbReference type="Pfam" id="PF04239">
    <property type="entry name" value="DUF421"/>
    <property type="match status" value="1"/>
</dbReference>
<accession>A0ABR9WD98</accession>
<keyword evidence="6" id="KW-0472">Membrane</keyword>
<comment type="caution">
    <text evidence="8">The sequence shown here is derived from an EMBL/GenBank/DDBJ whole genome shotgun (WGS) entry which is preliminary data.</text>
</comment>
<organism evidence="8 9">
    <name type="scientific">Dyadobacter subterraneus</name>
    <dbReference type="NCBI Taxonomy" id="2773304"/>
    <lineage>
        <taxon>Bacteria</taxon>
        <taxon>Pseudomonadati</taxon>
        <taxon>Bacteroidota</taxon>
        <taxon>Cytophagia</taxon>
        <taxon>Cytophagales</taxon>
        <taxon>Spirosomataceae</taxon>
        <taxon>Dyadobacter</taxon>
    </lineage>
</organism>
<evidence type="ECO:0000256" key="6">
    <source>
        <dbReference type="ARBA" id="ARBA00023136"/>
    </source>
</evidence>
<dbReference type="InterPro" id="IPR023090">
    <property type="entry name" value="UPF0702_alpha/beta_dom_sf"/>
</dbReference>
<keyword evidence="9" id="KW-1185">Reference proteome</keyword>
<keyword evidence="3" id="KW-1003">Cell membrane</keyword>
<keyword evidence="4" id="KW-0812">Transmembrane</keyword>
<sequence>MEDKIFSVDWQTMWEPSSSVLEIILRGTITYWAIFLLLRFFRRGAGQLGVSDVLLIILIADAAQNSMAGEYKSVTEGIALIGTLVFWDFAIDWLGYHSLGFSKFAQPQPSLLIKDGKMQKDNLQKQLITEDDMFSILREQGIEDISEVKSCHLEGSGNISLIQKRDAGPLPNKKQNENSVV</sequence>
<dbReference type="RefSeq" id="WP_194121579.1">
    <property type="nucleotide sequence ID" value="NZ_JACYGY010000001.1"/>
</dbReference>